<dbReference type="Proteomes" id="UP000677228">
    <property type="component" value="Unassembled WGS sequence"/>
</dbReference>
<sequence length="446" mass="49922">MIRLRSTITCIEKLKKHNKQTPPFWSVSLPKILDALVAYFPSGGALTIEANEKQNALRYYGDTDGFYKCNEINKKNKQLKFRGISYQQRNLSVNVIHSSVKCQGAIDDSSDRQVHCSNGIAYSQLFHIGPIDENTRRFPGPIGGKTHRKFESRRLYKHATLGDADKCYGKLAGTYIIQYDDNTFSIVAFDPLGYVISTAANSRNEDGTFNRGTSVGKWECTKPHTASGQTNYFTYFANTQTDGQKIVSSTFYMQCNSDHENCSGAQQEFYYPLQYQLMPFQKGTLLTFNGAPSTFKASRLYHHPGIKPCHHKYSGEYAIAFNRTDAAQPYATVVYSLYPSGTIYASLPTENGLPPDGNVLGVWDCNDEGKVALRRVLFDLIATDEPEPLVTSGFIKFHCGKHAGDKCTSLPASLYFYPLILPQNGTFTTTPVVKKEGLYTARILNY</sequence>
<name>A0A8S2E1A8_9BILA</name>
<evidence type="ECO:0000313" key="3">
    <source>
        <dbReference type="Proteomes" id="UP000677228"/>
    </source>
</evidence>
<reference evidence="1" key="1">
    <citation type="submission" date="2021-02" db="EMBL/GenBank/DDBJ databases">
        <authorList>
            <person name="Nowell W R."/>
        </authorList>
    </citation>
    <scope>NUCLEOTIDE SEQUENCE</scope>
</reference>
<comment type="caution">
    <text evidence="1">The sequence shown here is derived from an EMBL/GenBank/DDBJ whole genome shotgun (WGS) entry which is preliminary data.</text>
</comment>
<organism evidence="1 3">
    <name type="scientific">Didymodactylos carnosus</name>
    <dbReference type="NCBI Taxonomy" id="1234261"/>
    <lineage>
        <taxon>Eukaryota</taxon>
        <taxon>Metazoa</taxon>
        <taxon>Spiralia</taxon>
        <taxon>Gnathifera</taxon>
        <taxon>Rotifera</taxon>
        <taxon>Eurotatoria</taxon>
        <taxon>Bdelloidea</taxon>
        <taxon>Philodinida</taxon>
        <taxon>Philodinidae</taxon>
        <taxon>Didymodactylos</taxon>
    </lineage>
</organism>
<evidence type="ECO:0000313" key="1">
    <source>
        <dbReference type="EMBL" id="CAF1107069.1"/>
    </source>
</evidence>
<evidence type="ECO:0000313" key="2">
    <source>
        <dbReference type="EMBL" id="CAF3871746.1"/>
    </source>
</evidence>
<dbReference type="AlphaFoldDB" id="A0A8S2E1A8"/>
<dbReference type="EMBL" id="CAJNOK010010131">
    <property type="protein sequence ID" value="CAF1107069.1"/>
    <property type="molecule type" value="Genomic_DNA"/>
</dbReference>
<proteinExistence type="predicted"/>
<protein>
    <submittedName>
        <fullName evidence="1">Uncharacterized protein</fullName>
    </submittedName>
</protein>
<dbReference type="Proteomes" id="UP000682733">
    <property type="component" value="Unassembled WGS sequence"/>
</dbReference>
<accession>A0A8S2E1A8</accession>
<dbReference type="EMBL" id="CAJOBA010011672">
    <property type="protein sequence ID" value="CAF3871746.1"/>
    <property type="molecule type" value="Genomic_DNA"/>
</dbReference>
<gene>
    <name evidence="1" type="ORF">OVA965_LOCUS19578</name>
    <name evidence="2" type="ORF">TMI583_LOCUS19666</name>
</gene>